<sequence>MITSIDPKAKDTTTMSQTKPKNAKQRSITCWATEMDNQSDDTTDWTQSIDQSLMAMIAEDTKPREPSKGDDIWSRVTTHMARNERGQRCRVTRYYQTMKMSKSVSTRTKWRKFGQSVADPPGPHSATTIAAEDVFIQFIGHHNYYNNYSNGTGAEAVDTTHEENPWKRMESSGKGMVKCSHCGLGHWSLQCPYKDQLAALNRPADTTTSSTAAKTAPEEKAAKYIPPSMRAGADRRAGDSDMGWKRDRDEATVRVTNLPEEMTDDDVRELFPREAFGKVTRIYLAKDKVTNRSKGFAFVSFESRCSAEMAVQLVNRHRYGNLILVVEFAQNFK</sequence>
<comment type="function">
    <text evidence="5">RNA-binding component of the eukaryotic translation initiation factor 3 (eIF-3) complex, which is involved in protein synthesis of a specialized repertoire of mRNAs and, together with other initiation factors, stimulates binding of mRNA and methionyl-tRNAi to the 40S ribosome. The eIF-3 complex specifically targets and initiates translation of a subset of mRNAs involved in cell proliferation. This subunit can bind 18S rRNA.</text>
</comment>
<evidence type="ECO:0000256" key="3">
    <source>
        <dbReference type="ARBA" id="ARBA00022884"/>
    </source>
</evidence>
<dbReference type="PROSITE" id="PS50102">
    <property type="entry name" value="RRM"/>
    <property type="match status" value="1"/>
</dbReference>
<proteinExistence type="inferred from homology"/>
<keyword evidence="2 5" id="KW-0396">Initiation factor</keyword>
<dbReference type="Pfam" id="PF12353">
    <property type="entry name" value="eIF3g"/>
    <property type="match status" value="1"/>
</dbReference>
<organism evidence="9">
    <name type="scientific">Oppiella nova</name>
    <dbReference type="NCBI Taxonomy" id="334625"/>
    <lineage>
        <taxon>Eukaryota</taxon>
        <taxon>Metazoa</taxon>
        <taxon>Ecdysozoa</taxon>
        <taxon>Arthropoda</taxon>
        <taxon>Chelicerata</taxon>
        <taxon>Arachnida</taxon>
        <taxon>Acari</taxon>
        <taxon>Acariformes</taxon>
        <taxon>Sarcoptiformes</taxon>
        <taxon>Oribatida</taxon>
        <taxon>Brachypylina</taxon>
        <taxon>Oppioidea</taxon>
        <taxon>Oppiidae</taxon>
        <taxon>Oppiella</taxon>
    </lineage>
</organism>
<reference evidence="9" key="1">
    <citation type="submission" date="2020-11" db="EMBL/GenBank/DDBJ databases">
        <authorList>
            <person name="Tran Van P."/>
        </authorList>
    </citation>
    <scope>NUCLEOTIDE SEQUENCE</scope>
</reference>
<evidence type="ECO:0000256" key="4">
    <source>
        <dbReference type="ARBA" id="ARBA00022917"/>
    </source>
</evidence>
<evidence type="ECO:0000256" key="1">
    <source>
        <dbReference type="ARBA" id="ARBA00022490"/>
    </source>
</evidence>
<dbReference type="PIRSF" id="PIRSF037949">
    <property type="entry name" value="Transl_init_eIF-3_RNA-bind"/>
    <property type="match status" value="1"/>
</dbReference>
<dbReference type="SUPFAM" id="SSF54928">
    <property type="entry name" value="RNA-binding domain, RBD"/>
    <property type="match status" value="1"/>
</dbReference>
<gene>
    <name evidence="9" type="ORF">ONB1V03_LOCUS10493</name>
</gene>
<dbReference type="GO" id="GO:0033290">
    <property type="term" value="C:eukaryotic 48S preinitiation complex"/>
    <property type="evidence" value="ECO:0007669"/>
    <property type="project" value="UniProtKB-UniRule"/>
</dbReference>
<dbReference type="SMART" id="SM00360">
    <property type="entry name" value="RRM"/>
    <property type="match status" value="1"/>
</dbReference>
<evidence type="ECO:0000256" key="5">
    <source>
        <dbReference type="HAMAP-Rule" id="MF_03006"/>
    </source>
</evidence>
<keyword evidence="3 6" id="KW-0694">RNA-binding</keyword>
<dbReference type="InterPro" id="IPR034240">
    <property type="entry name" value="eIF3G_RRM"/>
</dbReference>
<dbReference type="GO" id="GO:0005852">
    <property type="term" value="C:eukaryotic translation initiation factor 3 complex"/>
    <property type="evidence" value="ECO:0007669"/>
    <property type="project" value="UniProtKB-UniRule"/>
</dbReference>
<evidence type="ECO:0000259" key="8">
    <source>
        <dbReference type="PROSITE" id="PS50102"/>
    </source>
</evidence>
<dbReference type="AlphaFoldDB" id="A0A7R9M592"/>
<keyword evidence="10" id="KW-1185">Reference proteome</keyword>
<keyword evidence="1 5" id="KW-0963">Cytoplasm</keyword>
<dbReference type="InterPro" id="IPR000504">
    <property type="entry name" value="RRM_dom"/>
</dbReference>
<dbReference type="PANTHER" id="PTHR10352">
    <property type="entry name" value="EUKARYOTIC TRANSLATION INITIATION FACTOR 3 SUBUNIT G"/>
    <property type="match status" value="1"/>
</dbReference>
<comment type="subcellular location">
    <subcellularLocation>
        <location evidence="5">Cytoplasm</location>
    </subcellularLocation>
</comment>
<dbReference type="HAMAP" id="MF_03006">
    <property type="entry name" value="eIF3g"/>
    <property type="match status" value="1"/>
</dbReference>
<dbReference type="InterPro" id="IPR012677">
    <property type="entry name" value="Nucleotide-bd_a/b_plait_sf"/>
</dbReference>
<dbReference type="EMBL" id="CAJPVJ010007160">
    <property type="protein sequence ID" value="CAG2171027.1"/>
    <property type="molecule type" value="Genomic_DNA"/>
</dbReference>
<evidence type="ECO:0000256" key="6">
    <source>
        <dbReference type="PROSITE-ProRule" id="PRU00176"/>
    </source>
</evidence>
<dbReference type="GO" id="GO:0001732">
    <property type="term" value="P:formation of cytoplasmic translation initiation complex"/>
    <property type="evidence" value="ECO:0007669"/>
    <property type="project" value="UniProtKB-UniRule"/>
</dbReference>
<dbReference type="OrthoDB" id="639027at2759"/>
<accession>A0A7R9M592</accession>
<dbReference type="InterPro" id="IPR024675">
    <property type="entry name" value="eIF3g_N"/>
</dbReference>
<dbReference type="InterPro" id="IPR035979">
    <property type="entry name" value="RBD_domain_sf"/>
</dbReference>
<feature type="compositionally biased region" description="Polar residues" evidence="7">
    <location>
        <begin position="12"/>
        <end position="27"/>
    </location>
</feature>
<protein>
    <recommendedName>
        <fullName evidence="5">Eukaryotic translation initiation factor 3 subunit G</fullName>
        <shortName evidence="5">eIF3g</shortName>
    </recommendedName>
    <alternativeName>
        <fullName evidence="5">Eukaryotic translation initiation factor 3 RNA-binding subunit</fullName>
        <shortName evidence="5">eIF-3 RNA-binding subunit</shortName>
    </alternativeName>
    <alternativeName>
        <fullName evidence="5">Eukaryotic translation initiation factor 3 subunit 4</fullName>
    </alternativeName>
</protein>
<dbReference type="GO" id="GO:0003723">
    <property type="term" value="F:RNA binding"/>
    <property type="evidence" value="ECO:0007669"/>
    <property type="project" value="UniProtKB-UniRule"/>
</dbReference>
<dbReference type="CDD" id="cd12408">
    <property type="entry name" value="RRM_eIF3G_like"/>
    <property type="match status" value="1"/>
</dbReference>
<comment type="subunit">
    <text evidence="5">Component of the eukaryotic translation initiation factor 3 (eIF-3) complex.</text>
</comment>
<dbReference type="InterPro" id="IPR017334">
    <property type="entry name" value="eIF3_g"/>
</dbReference>
<evidence type="ECO:0000256" key="7">
    <source>
        <dbReference type="SAM" id="MobiDB-lite"/>
    </source>
</evidence>
<dbReference type="Pfam" id="PF00076">
    <property type="entry name" value="RRM_1"/>
    <property type="match status" value="1"/>
</dbReference>
<evidence type="ECO:0000256" key="2">
    <source>
        <dbReference type="ARBA" id="ARBA00022540"/>
    </source>
</evidence>
<feature type="domain" description="RRM" evidence="8">
    <location>
        <begin position="251"/>
        <end position="331"/>
    </location>
</feature>
<feature type="region of interest" description="Disordered" evidence="7">
    <location>
        <begin position="1"/>
        <end position="27"/>
    </location>
</feature>
<evidence type="ECO:0000313" key="10">
    <source>
        <dbReference type="Proteomes" id="UP000728032"/>
    </source>
</evidence>
<dbReference type="EMBL" id="OC921985">
    <property type="protein sequence ID" value="CAD7653840.1"/>
    <property type="molecule type" value="Genomic_DNA"/>
</dbReference>
<evidence type="ECO:0000313" key="9">
    <source>
        <dbReference type="EMBL" id="CAD7653840.1"/>
    </source>
</evidence>
<comment type="similarity">
    <text evidence="5">Belongs to the eIF-3 subunit G family.</text>
</comment>
<keyword evidence="4 5" id="KW-0648">Protein biosynthesis</keyword>
<dbReference type="GO" id="GO:0003743">
    <property type="term" value="F:translation initiation factor activity"/>
    <property type="evidence" value="ECO:0007669"/>
    <property type="project" value="UniProtKB-UniRule"/>
</dbReference>
<dbReference type="GO" id="GO:0016282">
    <property type="term" value="C:eukaryotic 43S preinitiation complex"/>
    <property type="evidence" value="ECO:0007669"/>
    <property type="project" value="UniProtKB-UniRule"/>
</dbReference>
<dbReference type="Proteomes" id="UP000728032">
    <property type="component" value="Unassembled WGS sequence"/>
</dbReference>
<name>A0A7R9M592_9ACAR</name>
<dbReference type="Gene3D" id="3.30.70.330">
    <property type="match status" value="1"/>
</dbReference>